<feature type="transmembrane region" description="Helical" evidence="5">
    <location>
        <begin position="26"/>
        <end position="55"/>
    </location>
</feature>
<evidence type="ECO:0008006" key="8">
    <source>
        <dbReference type="Google" id="ProtNLM"/>
    </source>
</evidence>
<dbReference type="GeneID" id="96008582"/>
<evidence type="ECO:0000256" key="1">
    <source>
        <dbReference type="ARBA" id="ARBA00004141"/>
    </source>
</evidence>
<dbReference type="RefSeq" id="XP_069226948.1">
    <property type="nucleotide sequence ID" value="XM_069375744.1"/>
</dbReference>
<accession>A0AB34KFT8</accession>
<dbReference type="Pfam" id="PF04479">
    <property type="entry name" value="RTA1"/>
    <property type="match status" value="1"/>
</dbReference>
<name>A0AB34KFT8_9PEZI</name>
<feature type="transmembrane region" description="Helical" evidence="5">
    <location>
        <begin position="92"/>
        <end position="123"/>
    </location>
</feature>
<evidence type="ECO:0000256" key="3">
    <source>
        <dbReference type="ARBA" id="ARBA00022989"/>
    </source>
</evidence>
<feature type="transmembrane region" description="Helical" evidence="5">
    <location>
        <begin position="62"/>
        <end position="80"/>
    </location>
</feature>
<dbReference type="PANTHER" id="PTHR31465:SF1">
    <property type="entry name" value="PROTEIN RTA1-RELATED"/>
    <property type="match status" value="1"/>
</dbReference>
<dbReference type="InterPro" id="IPR007568">
    <property type="entry name" value="RTA1"/>
</dbReference>
<comment type="subcellular location">
    <subcellularLocation>
        <location evidence="1">Membrane</location>
        <topology evidence="1">Multi-pass membrane protein</topology>
    </subcellularLocation>
</comment>
<comment type="caution">
    <text evidence="6">The sequence shown here is derived from an EMBL/GenBank/DDBJ whole genome shotgun (WGS) entry which is preliminary data.</text>
</comment>
<feature type="transmembrane region" description="Helical" evidence="5">
    <location>
        <begin position="210"/>
        <end position="226"/>
    </location>
</feature>
<keyword evidence="2 5" id="KW-0812">Transmembrane</keyword>
<organism evidence="6 7">
    <name type="scientific">Cladosporium halotolerans</name>
    <dbReference type="NCBI Taxonomy" id="1052096"/>
    <lineage>
        <taxon>Eukaryota</taxon>
        <taxon>Fungi</taxon>
        <taxon>Dikarya</taxon>
        <taxon>Ascomycota</taxon>
        <taxon>Pezizomycotina</taxon>
        <taxon>Dothideomycetes</taxon>
        <taxon>Dothideomycetidae</taxon>
        <taxon>Cladosporiales</taxon>
        <taxon>Cladosporiaceae</taxon>
        <taxon>Cladosporium</taxon>
    </lineage>
</organism>
<feature type="transmembrane region" description="Helical" evidence="5">
    <location>
        <begin position="246"/>
        <end position="266"/>
    </location>
</feature>
<protein>
    <recommendedName>
        <fullName evidence="8">RTA1 like protein</fullName>
    </recommendedName>
</protein>
<proteinExistence type="predicted"/>
<feature type="transmembrane region" description="Helical" evidence="5">
    <location>
        <begin position="174"/>
        <end position="198"/>
    </location>
</feature>
<evidence type="ECO:0000313" key="6">
    <source>
        <dbReference type="EMBL" id="KAL1583842.1"/>
    </source>
</evidence>
<dbReference type="Proteomes" id="UP000803884">
    <property type="component" value="Unassembled WGS sequence"/>
</dbReference>
<keyword evidence="3 5" id="KW-1133">Transmembrane helix</keyword>
<dbReference type="PANTHER" id="PTHR31465">
    <property type="entry name" value="PROTEIN RTA1-RELATED"/>
    <property type="match status" value="1"/>
</dbReference>
<dbReference type="EMBL" id="JAAQHG020000031">
    <property type="protein sequence ID" value="KAL1583842.1"/>
    <property type="molecule type" value="Genomic_DNA"/>
</dbReference>
<evidence type="ECO:0000313" key="7">
    <source>
        <dbReference type="Proteomes" id="UP000803884"/>
    </source>
</evidence>
<keyword evidence="4 5" id="KW-0472">Membrane</keyword>
<evidence type="ECO:0000256" key="4">
    <source>
        <dbReference type="ARBA" id="ARBA00023136"/>
    </source>
</evidence>
<evidence type="ECO:0000256" key="5">
    <source>
        <dbReference type="SAM" id="Phobius"/>
    </source>
</evidence>
<sequence>MASQPPVQGYVDPNFPNPMGPNDASIIIYGYTPSLAVGLLGVILFVIGLAAHLYLLIRHRTWYFSTVVIGTAMEIVGYAFRILSSQQDPYSVIWFVIQYFFIVVAPVFFSAAIYSLVSVMINVYGRQYAPMPPKLILWIFIVCDVAATIIQIAGAALVGVAYSNQEDPTTPNNILLAGLAFQVFSFAVFLVVLFWTLVKARKSPTTISRSFVAALVVATLAVYLRTCFRLAETAEGLLQNLSTHEVFFGCLEFAPIVVAVFLFTYWHPGRWLPKAASPLRKSEREGESVSG</sequence>
<dbReference type="AlphaFoldDB" id="A0AB34KFT8"/>
<gene>
    <name evidence="6" type="ORF">WHR41_07139</name>
</gene>
<feature type="transmembrane region" description="Helical" evidence="5">
    <location>
        <begin position="135"/>
        <end position="162"/>
    </location>
</feature>
<dbReference type="GO" id="GO:0016020">
    <property type="term" value="C:membrane"/>
    <property type="evidence" value="ECO:0007669"/>
    <property type="project" value="UniProtKB-SubCell"/>
</dbReference>
<keyword evidence="7" id="KW-1185">Reference proteome</keyword>
<evidence type="ECO:0000256" key="2">
    <source>
        <dbReference type="ARBA" id="ARBA00022692"/>
    </source>
</evidence>
<reference evidence="6 7" key="1">
    <citation type="journal article" date="2020" name="Microbiol. Resour. Announc.">
        <title>Draft Genome Sequence of a Cladosporium Species Isolated from the Mesophotic Ascidian Didemnum maculosum.</title>
        <authorList>
            <person name="Gioti A."/>
            <person name="Siaperas R."/>
            <person name="Nikolaivits E."/>
            <person name="Le Goff G."/>
            <person name="Ouazzani J."/>
            <person name="Kotoulas G."/>
            <person name="Topakas E."/>
        </authorList>
    </citation>
    <scope>NUCLEOTIDE SEQUENCE [LARGE SCALE GENOMIC DNA]</scope>
    <source>
        <strain evidence="6 7">TM138-S3</strain>
    </source>
</reference>